<dbReference type="InterPro" id="IPR018357">
    <property type="entry name" value="Hexapep_transf_CS"/>
</dbReference>
<comment type="similarity">
    <text evidence="3 13">Belongs to the transferase hexapeptide repeat family.</text>
</comment>
<keyword evidence="10" id="KW-0198">Cysteine biosynthesis</keyword>
<keyword evidence="16" id="KW-1185">Reference proteome</keyword>
<dbReference type="InterPro" id="IPR005881">
    <property type="entry name" value="Ser_O-AcTrfase"/>
</dbReference>
<comment type="catalytic activity">
    <reaction evidence="12 13">
        <text>L-serine + acetyl-CoA = O-acetyl-L-serine + CoA</text>
        <dbReference type="Rhea" id="RHEA:24560"/>
        <dbReference type="ChEBI" id="CHEBI:33384"/>
        <dbReference type="ChEBI" id="CHEBI:57287"/>
        <dbReference type="ChEBI" id="CHEBI:57288"/>
        <dbReference type="ChEBI" id="CHEBI:58340"/>
        <dbReference type="EC" id="2.3.1.30"/>
    </reaction>
</comment>
<proteinExistence type="inferred from homology"/>
<keyword evidence="11 13" id="KW-0012">Acyltransferase</keyword>
<dbReference type="Pfam" id="PF06426">
    <property type="entry name" value="SATase_N"/>
    <property type="match status" value="1"/>
</dbReference>
<evidence type="ECO:0000256" key="1">
    <source>
        <dbReference type="ARBA" id="ARBA00004496"/>
    </source>
</evidence>
<evidence type="ECO:0000256" key="7">
    <source>
        <dbReference type="ARBA" id="ARBA00022605"/>
    </source>
</evidence>
<evidence type="ECO:0000256" key="13">
    <source>
        <dbReference type="PIRNR" id="PIRNR000441"/>
    </source>
</evidence>
<dbReference type="PANTHER" id="PTHR42811">
    <property type="entry name" value="SERINE ACETYLTRANSFERASE"/>
    <property type="match status" value="1"/>
</dbReference>
<evidence type="ECO:0000259" key="14">
    <source>
        <dbReference type="Pfam" id="PF06426"/>
    </source>
</evidence>
<reference evidence="15 16" key="1">
    <citation type="journal article" date="2012" name="Extremophiles">
        <title>Thermotomaculum hydrothermale gen. nov., sp. nov., a novel heterotrophic thermophile within the phylum Acidobacteria from a deep-sea hydrothermal vent chimney in the Southern Okinawa Trough.</title>
        <authorList>
            <person name="Izumi H."/>
            <person name="Nunoura T."/>
            <person name="Miyazaki M."/>
            <person name="Mino S."/>
            <person name="Toki T."/>
            <person name="Takai K."/>
            <person name="Sako Y."/>
            <person name="Sawabe T."/>
            <person name="Nakagawa S."/>
        </authorList>
    </citation>
    <scope>NUCLEOTIDE SEQUENCE [LARGE SCALE GENOMIC DNA]</scope>
    <source>
        <strain evidence="15 16">AC55</strain>
    </source>
</reference>
<dbReference type="Pfam" id="PF00132">
    <property type="entry name" value="Hexapep"/>
    <property type="match status" value="1"/>
</dbReference>
<dbReference type="InterPro" id="IPR010493">
    <property type="entry name" value="Ser_AcTrfase_N"/>
</dbReference>
<dbReference type="AlphaFoldDB" id="A0A7R6SZU7"/>
<evidence type="ECO:0000256" key="8">
    <source>
        <dbReference type="ARBA" id="ARBA00022679"/>
    </source>
</evidence>
<evidence type="ECO:0000256" key="5">
    <source>
        <dbReference type="ARBA" id="ARBA00018522"/>
    </source>
</evidence>
<accession>A0A7R6SZU7</accession>
<dbReference type="CDD" id="cd03354">
    <property type="entry name" value="LbH_SAT"/>
    <property type="match status" value="1"/>
</dbReference>
<dbReference type="Gene3D" id="2.160.10.10">
    <property type="entry name" value="Hexapeptide repeat proteins"/>
    <property type="match status" value="1"/>
</dbReference>
<dbReference type="GO" id="GO:0006535">
    <property type="term" value="P:cysteine biosynthetic process from serine"/>
    <property type="evidence" value="ECO:0007669"/>
    <property type="project" value="InterPro"/>
</dbReference>
<dbReference type="NCBIfam" id="NF041874">
    <property type="entry name" value="EPS_EpsC"/>
    <property type="match status" value="1"/>
</dbReference>
<evidence type="ECO:0000313" key="15">
    <source>
        <dbReference type="EMBL" id="BBB33092.1"/>
    </source>
</evidence>
<dbReference type="InterPro" id="IPR053376">
    <property type="entry name" value="Serine_acetyltransferase"/>
</dbReference>
<evidence type="ECO:0000256" key="12">
    <source>
        <dbReference type="ARBA" id="ARBA00049486"/>
    </source>
</evidence>
<name>A0A7R6SZU7_9BACT</name>
<dbReference type="InterPro" id="IPR011004">
    <property type="entry name" value="Trimer_LpxA-like_sf"/>
</dbReference>
<dbReference type="NCBIfam" id="TIGR01172">
    <property type="entry name" value="cysE"/>
    <property type="match status" value="1"/>
</dbReference>
<dbReference type="FunFam" id="1.10.3130.10:FF:000003">
    <property type="entry name" value="Serine acetyltransferase"/>
    <property type="match status" value="1"/>
</dbReference>
<dbReference type="KEGG" id="thyd:TTHT_1604"/>
<dbReference type="GO" id="GO:0009001">
    <property type="term" value="F:serine O-acetyltransferase activity"/>
    <property type="evidence" value="ECO:0007669"/>
    <property type="project" value="UniProtKB-EC"/>
</dbReference>
<evidence type="ECO:0000256" key="9">
    <source>
        <dbReference type="ARBA" id="ARBA00022737"/>
    </source>
</evidence>
<evidence type="ECO:0000256" key="2">
    <source>
        <dbReference type="ARBA" id="ARBA00004876"/>
    </source>
</evidence>
<dbReference type="PIRSF" id="PIRSF000441">
    <property type="entry name" value="CysE"/>
    <property type="match status" value="1"/>
</dbReference>
<dbReference type="InterPro" id="IPR045304">
    <property type="entry name" value="LbH_SAT"/>
</dbReference>
<keyword evidence="8 13" id="KW-0808">Transferase</keyword>
<dbReference type="FunFam" id="2.160.10.10:FF:000007">
    <property type="entry name" value="Serine acetyltransferase"/>
    <property type="match status" value="1"/>
</dbReference>
<dbReference type="InterPro" id="IPR001451">
    <property type="entry name" value="Hexapep"/>
</dbReference>
<evidence type="ECO:0000256" key="6">
    <source>
        <dbReference type="ARBA" id="ARBA00022490"/>
    </source>
</evidence>
<comment type="pathway">
    <text evidence="2">Amino-acid biosynthesis; L-cysteine biosynthesis; L-cysteine from L-serine: step 1/2.</text>
</comment>
<evidence type="ECO:0000256" key="11">
    <source>
        <dbReference type="ARBA" id="ARBA00023315"/>
    </source>
</evidence>
<feature type="domain" description="Serine acetyltransferase N-terminal" evidence="14">
    <location>
        <begin position="6"/>
        <end position="38"/>
    </location>
</feature>
<dbReference type="Gene3D" id="1.10.3130.10">
    <property type="entry name" value="serine acetyltransferase, domain 1"/>
    <property type="match status" value="1"/>
</dbReference>
<dbReference type="EC" id="2.3.1.30" evidence="4 13"/>
<dbReference type="PROSITE" id="PS00101">
    <property type="entry name" value="HEXAPEP_TRANSFERASES"/>
    <property type="match status" value="1"/>
</dbReference>
<organism evidence="15 16">
    <name type="scientific">Thermotomaculum hydrothermale</name>
    <dbReference type="NCBI Taxonomy" id="981385"/>
    <lineage>
        <taxon>Bacteria</taxon>
        <taxon>Pseudomonadati</taxon>
        <taxon>Acidobacteriota</taxon>
        <taxon>Holophagae</taxon>
        <taxon>Thermotomaculales</taxon>
        <taxon>Thermotomaculaceae</taxon>
        <taxon>Thermotomaculum</taxon>
    </lineage>
</organism>
<comment type="subcellular location">
    <subcellularLocation>
        <location evidence="1">Cytoplasm</location>
    </subcellularLocation>
</comment>
<dbReference type="RefSeq" id="WP_201327390.1">
    <property type="nucleotide sequence ID" value="NZ_AP017470.1"/>
</dbReference>
<keyword evidence="7" id="KW-0028">Amino-acid biosynthesis</keyword>
<evidence type="ECO:0000256" key="4">
    <source>
        <dbReference type="ARBA" id="ARBA00013266"/>
    </source>
</evidence>
<evidence type="ECO:0000256" key="10">
    <source>
        <dbReference type="ARBA" id="ARBA00023192"/>
    </source>
</evidence>
<protein>
    <recommendedName>
        <fullName evidence="5 13">Serine acetyltransferase</fullName>
        <ecNumber evidence="4 13">2.3.1.30</ecNumber>
    </recommendedName>
</protein>
<evidence type="ECO:0000256" key="3">
    <source>
        <dbReference type="ARBA" id="ARBA00007274"/>
    </source>
</evidence>
<keyword evidence="9" id="KW-0677">Repeat</keyword>
<gene>
    <name evidence="15" type="primary">cysE</name>
    <name evidence="15" type="ORF">TTHT_1604</name>
</gene>
<dbReference type="SUPFAM" id="SSF51161">
    <property type="entry name" value="Trimeric LpxA-like enzymes"/>
    <property type="match status" value="1"/>
</dbReference>
<sequence>MLSFFHTFKEDVKAVFKNDPAATNILEVLLTYPGLHAITFHRFIHFLWKLKIPVLPRLLSHINRFLTGIEIHPGAKIGKGVFIDHGMGTVIGETAEIGDYCVLFHQVTLGGRGNEKGKKRHPTLKNNVFVGAGAKILGPVEIGENTKIGADSVVLDSIPSNATAVGHPAVVIKLNGKKIDNYCKLRHRKSIEHKVVTEEIEEKDA</sequence>
<evidence type="ECO:0000313" key="16">
    <source>
        <dbReference type="Proteomes" id="UP000595564"/>
    </source>
</evidence>
<dbReference type="GO" id="GO:0005737">
    <property type="term" value="C:cytoplasm"/>
    <property type="evidence" value="ECO:0007669"/>
    <property type="project" value="UniProtKB-SubCell"/>
</dbReference>
<dbReference type="EMBL" id="AP017470">
    <property type="protein sequence ID" value="BBB33092.1"/>
    <property type="molecule type" value="Genomic_DNA"/>
</dbReference>
<keyword evidence="6" id="KW-0963">Cytoplasm</keyword>
<dbReference type="InterPro" id="IPR042122">
    <property type="entry name" value="Ser_AcTrfase_N_sf"/>
</dbReference>
<dbReference type="Proteomes" id="UP000595564">
    <property type="component" value="Chromosome"/>
</dbReference>